<evidence type="ECO:0000256" key="6">
    <source>
        <dbReference type="SAM" id="Phobius"/>
    </source>
</evidence>
<feature type="transmembrane region" description="Helical" evidence="6">
    <location>
        <begin position="12"/>
        <end position="36"/>
    </location>
</feature>
<dbReference type="GO" id="GO:0005886">
    <property type="term" value="C:plasma membrane"/>
    <property type="evidence" value="ECO:0007669"/>
    <property type="project" value="UniProtKB-SubCell"/>
</dbReference>
<dbReference type="AlphaFoldDB" id="A0A9D1K1W1"/>
<comment type="subcellular location">
    <subcellularLocation>
        <location evidence="1">Cell membrane</location>
    </subcellularLocation>
</comment>
<evidence type="ECO:0000256" key="3">
    <source>
        <dbReference type="ARBA" id="ARBA00022692"/>
    </source>
</evidence>
<evidence type="ECO:0000313" key="7">
    <source>
        <dbReference type="EMBL" id="HIS77498.1"/>
    </source>
</evidence>
<protein>
    <submittedName>
        <fullName evidence="7">OadG family protein</fullName>
    </submittedName>
</protein>
<dbReference type="InterPro" id="IPR005899">
    <property type="entry name" value="Na_pump_deCOase"/>
</dbReference>
<dbReference type="EMBL" id="DVJP01000077">
    <property type="protein sequence ID" value="HIS77498.1"/>
    <property type="molecule type" value="Genomic_DNA"/>
</dbReference>
<sequence>MDFENFGAAETAGLVLTGFVVVFLALILLVIIFWAFGRIMDNVSGAGKKKQESAKPAQPAAPKAASAPKKVVEVATDGVSDEVIAAITGAISAILAEEGDGKSYVVKSIKRVRKNRRAWGKAGVQENTRPF</sequence>
<keyword evidence="4 6" id="KW-1133">Transmembrane helix</keyword>
<name>A0A9D1K1W1_9FIRM</name>
<proteinExistence type="predicted"/>
<evidence type="ECO:0000256" key="1">
    <source>
        <dbReference type="ARBA" id="ARBA00004236"/>
    </source>
</evidence>
<evidence type="ECO:0000256" key="2">
    <source>
        <dbReference type="ARBA" id="ARBA00022475"/>
    </source>
</evidence>
<evidence type="ECO:0000256" key="4">
    <source>
        <dbReference type="ARBA" id="ARBA00022989"/>
    </source>
</evidence>
<dbReference type="GO" id="GO:0015081">
    <property type="term" value="F:sodium ion transmembrane transporter activity"/>
    <property type="evidence" value="ECO:0007669"/>
    <property type="project" value="InterPro"/>
</dbReference>
<keyword evidence="5 6" id="KW-0472">Membrane</keyword>
<organism evidence="7 8">
    <name type="scientific">Candidatus Merdivicinus excrementipullorum</name>
    <dbReference type="NCBI Taxonomy" id="2840867"/>
    <lineage>
        <taxon>Bacteria</taxon>
        <taxon>Bacillati</taxon>
        <taxon>Bacillota</taxon>
        <taxon>Clostridia</taxon>
        <taxon>Eubacteriales</taxon>
        <taxon>Oscillospiraceae</taxon>
        <taxon>Oscillospiraceae incertae sedis</taxon>
        <taxon>Candidatus Merdivicinus</taxon>
    </lineage>
</organism>
<reference evidence="7" key="1">
    <citation type="submission" date="2020-10" db="EMBL/GenBank/DDBJ databases">
        <authorList>
            <person name="Gilroy R."/>
        </authorList>
    </citation>
    <scope>NUCLEOTIDE SEQUENCE</scope>
    <source>
        <strain evidence="7">CHK199-13235</strain>
    </source>
</reference>
<dbReference type="Pfam" id="PF04277">
    <property type="entry name" value="OAD_gamma"/>
    <property type="match status" value="1"/>
</dbReference>
<evidence type="ECO:0000256" key="5">
    <source>
        <dbReference type="ARBA" id="ARBA00023136"/>
    </source>
</evidence>
<comment type="caution">
    <text evidence="7">The sequence shown here is derived from an EMBL/GenBank/DDBJ whole genome shotgun (WGS) entry which is preliminary data.</text>
</comment>
<gene>
    <name evidence="7" type="ORF">IAB51_11930</name>
</gene>
<keyword evidence="3 6" id="KW-0812">Transmembrane</keyword>
<evidence type="ECO:0000313" key="8">
    <source>
        <dbReference type="Proteomes" id="UP000824002"/>
    </source>
</evidence>
<accession>A0A9D1K1W1</accession>
<dbReference type="Proteomes" id="UP000824002">
    <property type="component" value="Unassembled WGS sequence"/>
</dbReference>
<dbReference type="GO" id="GO:0036376">
    <property type="term" value="P:sodium ion export across plasma membrane"/>
    <property type="evidence" value="ECO:0007669"/>
    <property type="project" value="InterPro"/>
</dbReference>
<keyword evidence="2" id="KW-1003">Cell membrane</keyword>
<reference evidence="7" key="2">
    <citation type="journal article" date="2021" name="PeerJ">
        <title>Extensive microbial diversity within the chicken gut microbiome revealed by metagenomics and culture.</title>
        <authorList>
            <person name="Gilroy R."/>
            <person name="Ravi A."/>
            <person name="Getino M."/>
            <person name="Pursley I."/>
            <person name="Horton D.L."/>
            <person name="Alikhan N.F."/>
            <person name="Baker D."/>
            <person name="Gharbi K."/>
            <person name="Hall N."/>
            <person name="Watson M."/>
            <person name="Adriaenssens E.M."/>
            <person name="Foster-Nyarko E."/>
            <person name="Jarju S."/>
            <person name="Secka A."/>
            <person name="Antonio M."/>
            <person name="Oren A."/>
            <person name="Chaudhuri R.R."/>
            <person name="La Ragione R."/>
            <person name="Hildebrand F."/>
            <person name="Pallen M.J."/>
        </authorList>
    </citation>
    <scope>NUCLEOTIDE SEQUENCE</scope>
    <source>
        <strain evidence="7">CHK199-13235</strain>
    </source>
</reference>